<organism evidence="3 4">
    <name type="scientific">Turnera subulata</name>
    <dbReference type="NCBI Taxonomy" id="218843"/>
    <lineage>
        <taxon>Eukaryota</taxon>
        <taxon>Viridiplantae</taxon>
        <taxon>Streptophyta</taxon>
        <taxon>Embryophyta</taxon>
        <taxon>Tracheophyta</taxon>
        <taxon>Spermatophyta</taxon>
        <taxon>Magnoliopsida</taxon>
        <taxon>eudicotyledons</taxon>
        <taxon>Gunneridae</taxon>
        <taxon>Pentapetalae</taxon>
        <taxon>rosids</taxon>
        <taxon>fabids</taxon>
        <taxon>Malpighiales</taxon>
        <taxon>Passifloraceae</taxon>
        <taxon>Turnera</taxon>
    </lineage>
</organism>
<dbReference type="GO" id="GO:0009535">
    <property type="term" value="C:chloroplast thylakoid membrane"/>
    <property type="evidence" value="ECO:0007669"/>
    <property type="project" value="TreeGrafter"/>
</dbReference>
<name>A0A9Q0FYE8_9ROSI</name>
<comment type="caution">
    <text evidence="3">The sequence shown here is derived from an EMBL/GenBank/DDBJ whole genome shotgun (WGS) entry which is preliminary data.</text>
</comment>
<evidence type="ECO:0000313" key="3">
    <source>
        <dbReference type="EMBL" id="KAJ4839034.1"/>
    </source>
</evidence>
<dbReference type="OrthoDB" id="1700403at2759"/>
<protein>
    <submittedName>
        <fullName evidence="3">Uncharacterized protein</fullName>
    </submittedName>
</protein>
<dbReference type="PANTHER" id="PTHR34048:SF5">
    <property type="entry name" value="INNER MEMBRANE LOCALIZED PROTEIN"/>
    <property type="match status" value="1"/>
</dbReference>
<dbReference type="Proteomes" id="UP001141552">
    <property type="component" value="Unassembled WGS sequence"/>
</dbReference>
<evidence type="ECO:0000256" key="2">
    <source>
        <dbReference type="SAM" id="Phobius"/>
    </source>
</evidence>
<dbReference type="GO" id="GO:0009706">
    <property type="term" value="C:chloroplast inner membrane"/>
    <property type="evidence" value="ECO:0007669"/>
    <property type="project" value="TreeGrafter"/>
</dbReference>
<keyword evidence="2" id="KW-0812">Transmembrane</keyword>
<sequence length="164" mass="17279">MSALSSSCLSVKTSQAGFLISGSSLNPKDQCLLHVNSSNLSIPTKLRATRRSLAIRASGDGGKSGSSGIFIGGFILGGIVAGTLGCVYAPQISKALAGTDRKELMRKLPKFIYDEEKDLEKTRKRLEDKVAQLNAEIDNVADQIRKGDTQNGAISAPGEVQASP</sequence>
<keyword evidence="2" id="KW-1133">Transmembrane helix</keyword>
<keyword evidence="2" id="KW-0472">Membrane</keyword>
<feature type="transmembrane region" description="Helical" evidence="2">
    <location>
        <begin position="69"/>
        <end position="89"/>
    </location>
</feature>
<dbReference type="InterPro" id="IPR040377">
    <property type="entry name" value="Ssl2009-like"/>
</dbReference>
<dbReference type="PANTHER" id="PTHR34048">
    <property type="entry name" value="LOW-DENSITY RECEPTOR-LIKE PROTEIN"/>
    <property type="match status" value="1"/>
</dbReference>
<evidence type="ECO:0000313" key="4">
    <source>
        <dbReference type="Proteomes" id="UP001141552"/>
    </source>
</evidence>
<keyword evidence="4" id="KW-1185">Reference proteome</keyword>
<proteinExistence type="predicted"/>
<evidence type="ECO:0000256" key="1">
    <source>
        <dbReference type="SAM" id="MobiDB-lite"/>
    </source>
</evidence>
<feature type="region of interest" description="Disordered" evidence="1">
    <location>
        <begin position="141"/>
        <end position="164"/>
    </location>
</feature>
<dbReference type="EMBL" id="JAKUCV010003415">
    <property type="protein sequence ID" value="KAJ4839034.1"/>
    <property type="molecule type" value="Genomic_DNA"/>
</dbReference>
<accession>A0A9Q0FYE8</accession>
<reference evidence="3" key="1">
    <citation type="submission" date="2022-02" db="EMBL/GenBank/DDBJ databases">
        <authorList>
            <person name="Henning P.M."/>
            <person name="McCubbin A.G."/>
            <person name="Shore J.S."/>
        </authorList>
    </citation>
    <scope>NUCLEOTIDE SEQUENCE</scope>
    <source>
        <strain evidence="3">F60SS</strain>
        <tissue evidence="3">Leaves</tissue>
    </source>
</reference>
<dbReference type="AlphaFoldDB" id="A0A9Q0FYE8"/>
<gene>
    <name evidence="3" type="ORF">Tsubulata_018932</name>
</gene>
<reference evidence="3" key="2">
    <citation type="journal article" date="2023" name="Plants (Basel)">
        <title>Annotation of the Turnera subulata (Passifloraceae) Draft Genome Reveals the S-Locus Evolved after the Divergence of Turneroideae from Passifloroideae in a Stepwise Manner.</title>
        <authorList>
            <person name="Henning P.M."/>
            <person name="Roalson E.H."/>
            <person name="Mir W."/>
            <person name="McCubbin A.G."/>
            <person name="Shore J.S."/>
        </authorList>
    </citation>
    <scope>NUCLEOTIDE SEQUENCE</scope>
    <source>
        <strain evidence="3">F60SS</strain>
    </source>
</reference>